<evidence type="ECO:0000256" key="1">
    <source>
        <dbReference type="ARBA" id="ARBA00009755"/>
    </source>
</evidence>
<dbReference type="EMBL" id="JAGPXF010000008">
    <property type="protein sequence ID" value="KAH7233478.1"/>
    <property type="molecule type" value="Genomic_DNA"/>
</dbReference>
<keyword evidence="4 5" id="KW-0413">Isomerase</keyword>
<dbReference type="SUPFAM" id="SSF48239">
    <property type="entry name" value="Terpenoid cyclases/Protein prenyltransferases"/>
    <property type="match status" value="2"/>
</dbReference>
<evidence type="ECO:0000313" key="9">
    <source>
        <dbReference type="EMBL" id="KAH7233478.1"/>
    </source>
</evidence>
<evidence type="ECO:0000256" key="4">
    <source>
        <dbReference type="ARBA" id="ARBA00023235"/>
    </source>
</evidence>
<gene>
    <name evidence="9" type="ORF">BKA59DRAFT_535453</name>
</gene>
<dbReference type="Gene3D" id="1.50.10.20">
    <property type="match status" value="1"/>
</dbReference>
<dbReference type="NCBIfam" id="TIGR01787">
    <property type="entry name" value="squalene_cyclas"/>
    <property type="match status" value="1"/>
</dbReference>
<dbReference type="InterPro" id="IPR032696">
    <property type="entry name" value="SQ_cyclase_C"/>
</dbReference>
<dbReference type="InterPro" id="IPR008930">
    <property type="entry name" value="Terpenoid_cyclase/PrenylTrfase"/>
</dbReference>
<reference evidence="9" key="1">
    <citation type="journal article" date="2021" name="Nat. Commun.">
        <title>Genetic determinants of endophytism in the Arabidopsis root mycobiome.</title>
        <authorList>
            <person name="Mesny F."/>
            <person name="Miyauchi S."/>
            <person name="Thiergart T."/>
            <person name="Pickel B."/>
            <person name="Atanasova L."/>
            <person name="Karlsson M."/>
            <person name="Huettel B."/>
            <person name="Barry K.W."/>
            <person name="Haridas S."/>
            <person name="Chen C."/>
            <person name="Bauer D."/>
            <person name="Andreopoulos W."/>
            <person name="Pangilinan J."/>
            <person name="LaButti K."/>
            <person name="Riley R."/>
            <person name="Lipzen A."/>
            <person name="Clum A."/>
            <person name="Drula E."/>
            <person name="Henrissat B."/>
            <person name="Kohler A."/>
            <person name="Grigoriev I.V."/>
            <person name="Martin F.M."/>
            <person name="Hacquard S."/>
        </authorList>
    </citation>
    <scope>NUCLEOTIDE SEQUENCE</scope>
    <source>
        <strain evidence="9">MPI-SDFR-AT-0068</strain>
    </source>
</reference>
<feature type="domain" description="Squalene cyclase C-terminal" evidence="7">
    <location>
        <begin position="338"/>
        <end position="582"/>
    </location>
</feature>
<keyword evidence="3" id="KW-0444">Lipid biosynthesis</keyword>
<evidence type="ECO:0000256" key="3">
    <source>
        <dbReference type="ARBA" id="ARBA00022955"/>
    </source>
</evidence>
<sequence length="619" mass="71879">MSKNGKVCSNKGKPHGVQSEDERAANIWRGTTDHTRWRLKDDDSCHTWHYLPDKKASASNGLTFFENLQLPSGHWDCESGGPMLFCIRSKVAGDCTQRERVPFVVLLSTMSFSAFWEWSLTTLSLSELVALSREWWSYLSTVWGKFWLAILGVVDWKIVNPIPPELWLLPDWVPFAPWRFYAETRLANLPMSYLYHKKWTYQGNTEFIQDLREELLVEPYEEVNWAENIDTVAPFDCKTPKSWIAKGANWVFLKIWEPYVCPRFLKARAECWVSHQIDMQDLNADYGGIAAADAPMNTIICYFRDGPNSISFKRQVERLQEFLWMTPDGMVIDSTNGSQCWDTAFIIQAVCRCGFQIDERWKPMLWKAYNYLERQQIRENCVDQDKCYRQPRKGGWSFSNKDQGYAVSDYIAEALSAVILLEKTANFPKIFDDQRVFDAVDTMMLYQNAGGGVSAFEARRSKLLEQVNEAEVFGNQMVEYDYPECTTSCVTALCFSREYWPDYRKRDVENFIQQGVAWIKQDQRRDGSWYGSWGICFTYATMFALESLAAVGEHYSTSSHAKRACDFLISKQREDGGWSESFKVRTLTLPLKVLCMKYSLTFHEAERLENIMKIQVAHW</sequence>
<accession>A0A8K0W7D7</accession>
<evidence type="ECO:0000256" key="5">
    <source>
        <dbReference type="RuleBase" id="RU362003"/>
    </source>
</evidence>
<protein>
    <recommendedName>
        <fullName evidence="5">Terpene cyclase/mutase family member</fullName>
        <ecNumber evidence="5">5.4.99.-</ecNumber>
    </recommendedName>
</protein>
<dbReference type="GO" id="GO:0016104">
    <property type="term" value="P:triterpenoid biosynthetic process"/>
    <property type="evidence" value="ECO:0007669"/>
    <property type="project" value="InterPro"/>
</dbReference>
<dbReference type="InterPro" id="IPR018333">
    <property type="entry name" value="Squalene_cyclase"/>
</dbReference>
<dbReference type="Gene3D" id="6.20.120.20">
    <property type="match status" value="1"/>
</dbReference>
<dbReference type="AlphaFoldDB" id="A0A8K0W7D7"/>
<keyword evidence="3" id="KW-0443">Lipid metabolism</keyword>
<evidence type="ECO:0000259" key="7">
    <source>
        <dbReference type="Pfam" id="PF13243"/>
    </source>
</evidence>
<keyword evidence="2" id="KW-0677">Repeat</keyword>
<keyword evidence="10" id="KW-1185">Reference proteome</keyword>
<dbReference type="InterPro" id="IPR002365">
    <property type="entry name" value="Terpene_synthase_CS"/>
</dbReference>
<dbReference type="GO" id="GO:0000250">
    <property type="term" value="F:lanosterol synthase activity"/>
    <property type="evidence" value="ECO:0007669"/>
    <property type="project" value="TreeGrafter"/>
</dbReference>
<dbReference type="GO" id="GO:0006696">
    <property type="term" value="P:ergosterol biosynthetic process"/>
    <property type="evidence" value="ECO:0007669"/>
    <property type="project" value="TreeGrafter"/>
</dbReference>
<dbReference type="PANTHER" id="PTHR11764:SF20">
    <property type="entry name" value="LANOSTEROL SYNTHASE"/>
    <property type="match status" value="1"/>
</dbReference>
<dbReference type="Pfam" id="PF13243">
    <property type="entry name" value="SQHop_cyclase_C"/>
    <property type="match status" value="1"/>
</dbReference>
<comment type="caution">
    <text evidence="9">The sequence shown here is derived from an EMBL/GenBank/DDBJ whole genome shotgun (WGS) entry which is preliminary data.</text>
</comment>
<evidence type="ECO:0000313" key="10">
    <source>
        <dbReference type="Proteomes" id="UP000813427"/>
    </source>
</evidence>
<evidence type="ECO:0000256" key="2">
    <source>
        <dbReference type="ARBA" id="ARBA00022737"/>
    </source>
</evidence>
<feature type="region of interest" description="Disordered" evidence="6">
    <location>
        <begin position="1"/>
        <end position="25"/>
    </location>
</feature>
<name>A0A8K0W7D7_9HYPO</name>
<organism evidence="9 10">
    <name type="scientific">Fusarium tricinctum</name>
    <dbReference type="NCBI Taxonomy" id="61284"/>
    <lineage>
        <taxon>Eukaryota</taxon>
        <taxon>Fungi</taxon>
        <taxon>Dikarya</taxon>
        <taxon>Ascomycota</taxon>
        <taxon>Pezizomycotina</taxon>
        <taxon>Sordariomycetes</taxon>
        <taxon>Hypocreomycetidae</taxon>
        <taxon>Hypocreales</taxon>
        <taxon>Nectriaceae</taxon>
        <taxon>Fusarium</taxon>
        <taxon>Fusarium tricinctum species complex</taxon>
    </lineage>
</organism>
<comment type="similarity">
    <text evidence="1 5">Belongs to the terpene cyclase/mutase family.</text>
</comment>
<dbReference type="Pfam" id="PF13249">
    <property type="entry name" value="SQHop_cyclase_N"/>
    <property type="match status" value="1"/>
</dbReference>
<dbReference type="Proteomes" id="UP000813427">
    <property type="component" value="Unassembled WGS sequence"/>
</dbReference>
<proteinExistence type="inferred from homology"/>
<evidence type="ECO:0000259" key="8">
    <source>
        <dbReference type="Pfam" id="PF13249"/>
    </source>
</evidence>
<dbReference type="OrthoDB" id="21502at2759"/>
<dbReference type="GO" id="GO:0005811">
    <property type="term" value="C:lipid droplet"/>
    <property type="evidence" value="ECO:0007669"/>
    <property type="project" value="InterPro"/>
</dbReference>
<dbReference type="InterPro" id="IPR032697">
    <property type="entry name" value="SQ_cyclase_N"/>
</dbReference>
<dbReference type="PANTHER" id="PTHR11764">
    <property type="entry name" value="TERPENE CYCLASE/MUTASE FAMILY MEMBER"/>
    <property type="match status" value="1"/>
</dbReference>
<dbReference type="PROSITE" id="PS01074">
    <property type="entry name" value="TERPENE_SYNTHASES"/>
    <property type="match status" value="1"/>
</dbReference>
<dbReference type="EC" id="5.4.99.-" evidence="5"/>
<feature type="domain" description="Squalene cyclase N-terminal" evidence="8">
    <location>
        <begin position="141"/>
        <end position="324"/>
    </location>
</feature>
<evidence type="ECO:0000256" key="6">
    <source>
        <dbReference type="SAM" id="MobiDB-lite"/>
    </source>
</evidence>
<keyword evidence="3" id="KW-0752">Steroid biosynthesis</keyword>